<gene>
    <name evidence="4" type="ORF">HOLleu_39534</name>
</gene>
<dbReference type="Pfam" id="PF00685">
    <property type="entry name" value="Sulfotransfer_1"/>
    <property type="match status" value="1"/>
</dbReference>
<dbReference type="InterPro" id="IPR000863">
    <property type="entry name" value="Sulfotransferase_dom"/>
</dbReference>
<dbReference type="SUPFAM" id="SSF52540">
    <property type="entry name" value="P-loop containing nucleoside triphosphate hydrolases"/>
    <property type="match status" value="1"/>
</dbReference>
<dbReference type="InterPro" id="IPR027417">
    <property type="entry name" value="P-loop_NTPase"/>
</dbReference>
<dbReference type="Proteomes" id="UP001152320">
    <property type="component" value="Chromosome 21"/>
</dbReference>
<keyword evidence="2" id="KW-0808">Transferase</keyword>
<dbReference type="Gene3D" id="3.40.50.300">
    <property type="entry name" value="P-loop containing nucleotide triphosphate hydrolases"/>
    <property type="match status" value="1"/>
</dbReference>
<reference evidence="4" key="1">
    <citation type="submission" date="2021-10" db="EMBL/GenBank/DDBJ databases">
        <title>Tropical sea cucumber genome reveals ecological adaptation and Cuvierian tubules defense mechanism.</title>
        <authorList>
            <person name="Chen T."/>
        </authorList>
    </citation>
    <scope>NUCLEOTIDE SEQUENCE</scope>
    <source>
        <strain evidence="4">Nanhai2018</strain>
        <tissue evidence="4">Muscle</tissue>
    </source>
</reference>
<evidence type="ECO:0000313" key="4">
    <source>
        <dbReference type="EMBL" id="KAJ8022127.1"/>
    </source>
</evidence>
<evidence type="ECO:0000256" key="1">
    <source>
        <dbReference type="ARBA" id="ARBA00005771"/>
    </source>
</evidence>
<comment type="similarity">
    <text evidence="1">Belongs to the sulfotransferase 1 family.</text>
</comment>
<dbReference type="OrthoDB" id="205623at2759"/>
<protein>
    <submittedName>
        <fullName evidence="4">Sulfotransferase 1C2</fullName>
    </submittedName>
</protein>
<keyword evidence="5" id="KW-1185">Reference proteome</keyword>
<dbReference type="GO" id="GO:0008146">
    <property type="term" value="F:sulfotransferase activity"/>
    <property type="evidence" value="ECO:0007669"/>
    <property type="project" value="InterPro"/>
</dbReference>
<evidence type="ECO:0000313" key="5">
    <source>
        <dbReference type="Proteomes" id="UP001152320"/>
    </source>
</evidence>
<feature type="domain" description="Sulfotransferase" evidence="3">
    <location>
        <begin position="143"/>
        <end position="396"/>
    </location>
</feature>
<evidence type="ECO:0000256" key="2">
    <source>
        <dbReference type="ARBA" id="ARBA00022679"/>
    </source>
</evidence>
<organism evidence="4 5">
    <name type="scientific">Holothuria leucospilota</name>
    <name type="common">Black long sea cucumber</name>
    <name type="synonym">Mertensiothuria leucospilota</name>
    <dbReference type="NCBI Taxonomy" id="206669"/>
    <lineage>
        <taxon>Eukaryota</taxon>
        <taxon>Metazoa</taxon>
        <taxon>Echinodermata</taxon>
        <taxon>Eleutherozoa</taxon>
        <taxon>Echinozoa</taxon>
        <taxon>Holothuroidea</taxon>
        <taxon>Aspidochirotacea</taxon>
        <taxon>Aspidochirotida</taxon>
        <taxon>Holothuriidae</taxon>
        <taxon>Holothuria</taxon>
    </lineage>
</organism>
<name>A0A9Q1BEX8_HOLLE</name>
<sequence length="408" mass="47535">MTDTLLAVDDSTANKCIADDIQSSEETSHNSKRFEGLFDSTINSSNLLDQQIHSNTSVCTISSISSVLCLLGITTMMLVEMTKVLTRLKVQFRSRGISARETGVPEIPDHIKNFVFICDDGSVLPLTTPARFLPDIRQMEIRPSDVFVVSWPKSGTTWMQYIVSQIALGRDFADQNNLWKTHIFLEAPRHPNKLDESEGMYKIAEKLPSPRFLKSHLKLNLLPVRLLDSQAKIIYVARNPKDTAVSYFNYCRMNSLLPPYKDWTEFFEYFLKGLLPYGDWFEHLLPWWEMRNEPNILFMKYEDMIKYPERTVRHVSKFLNKTLSEETLQDISKRSSFDVMKKSPTANPDLMNIPIFYERDPVLFMRKGVIGDWKNYFTITQNERFDELYRRKMEGSYLDFDFGNLSRL</sequence>
<dbReference type="PANTHER" id="PTHR11783">
    <property type="entry name" value="SULFOTRANSFERASE SULT"/>
    <property type="match status" value="1"/>
</dbReference>
<proteinExistence type="inferred from homology"/>
<dbReference type="EMBL" id="JAIZAY010000021">
    <property type="protein sequence ID" value="KAJ8022127.1"/>
    <property type="molecule type" value="Genomic_DNA"/>
</dbReference>
<accession>A0A9Q1BEX8</accession>
<evidence type="ECO:0000259" key="3">
    <source>
        <dbReference type="Pfam" id="PF00685"/>
    </source>
</evidence>
<comment type="caution">
    <text evidence="4">The sequence shown here is derived from an EMBL/GenBank/DDBJ whole genome shotgun (WGS) entry which is preliminary data.</text>
</comment>
<dbReference type="AlphaFoldDB" id="A0A9Q1BEX8"/>